<dbReference type="InterPro" id="IPR014756">
    <property type="entry name" value="Ig_E-set"/>
</dbReference>
<dbReference type="OrthoDB" id="9778777at2"/>
<dbReference type="RefSeq" id="WP_149820312.1">
    <property type="nucleotide sequence ID" value="NZ_VUOA01000034.1"/>
</dbReference>
<reference evidence="7 8" key="2">
    <citation type="submission" date="2019-09" db="EMBL/GenBank/DDBJ databases">
        <authorList>
            <person name="Jin C."/>
        </authorList>
    </citation>
    <scope>NUCLEOTIDE SEQUENCE [LARGE SCALE GENOMIC DNA]</scope>
    <source>
        <strain evidence="7 8">BN140002</strain>
    </source>
</reference>
<dbReference type="InterPro" id="IPR005066">
    <property type="entry name" value="MoCF_OxRdtse_dimer"/>
</dbReference>
<accession>A0A5B2VAW3</accession>
<name>A0A5B2VAW3_9HYPH</name>
<reference evidence="7 8" key="1">
    <citation type="submission" date="2019-09" db="EMBL/GenBank/DDBJ databases">
        <title>Salinarimonas rosea gen. nov., sp. nov., a new member of the a-2 subgroup of the Proteobacteria.</title>
        <authorList>
            <person name="Liu J."/>
        </authorList>
    </citation>
    <scope>NUCLEOTIDE SEQUENCE [LARGE SCALE GENOMIC DNA]</scope>
    <source>
        <strain evidence="7 8">BN140002</strain>
    </source>
</reference>
<keyword evidence="3" id="KW-0479">Metal-binding</keyword>
<dbReference type="InterPro" id="IPR000572">
    <property type="entry name" value="OxRdtase_Mopterin-bd_dom"/>
</dbReference>
<dbReference type="Pfam" id="PF00174">
    <property type="entry name" value="Oxidored_molyb"/>
    <property type="match status" value="1"/>
</dbReference>
<gene>
    <name evidence="7" type="ORF">F0L46_18550</name>
</gene>
<evidence type="ECO:0000256" key="1">
    <source>
        <dbReference type="ARBA" id="ARBA00001924"/>
    </source>
</evidence>
<dbReference type="Pfam" id="PF03404">
    <property type="entry name" value="Mo-co_dimer"/>
    <property type="match status" value="1"/>
</dbReference>
<dbReference type="Proteomes" id="UP000323142">
    <property type="component" value="Unassembled WGS sequence"/>
</dbReference>
<organism evidence="7 8">
    <name type="scientific">Salinarimonas soli</name>
    <dbReference type="NCBI Taxonomy" id="1638099"/>
    <lineage>
        <taxon>Bacteria</taxon>
        <taxon>Pseudomonadati</taxon>
        <taxon>Pseudomonadota</taxon>
        <taxon>Alphaproteobacteria</taxon>
        <taxon>Hyphomicrobiales</taxon>
        <taxon>Salinarimonadaceae</taxon>
        <taxon>Salinarimonas</taxon>
    </lineage>
</organism>
<dbReference type="PRINTS" id="PR00407">
    <property type="entry name" value="EUMOPTERIN"/>
</dbReference>
<keyword evidence="2" id="KW-0500">Molybdenum</keyword>
<dbReference type="Gene3D" id="2.60.40.650">
    <property type="match status" value="1"/>
</dbReference>
<dbReference type="GO" id="GO:0030151">
    <property type="term" value="F:molybdenum ion binding"/>
    <property type="evidence" value="ECO:0007669"/>
    <property type="project" value="InterPro"/>
</dbReference>
<feature type="domain" description="Moybdenum cofactor oxidoreductase dimerisation" evidence="6">
    <location>
        <begin position="245"/>
        <end position="361"/>
    </location>
</feature>
<keyword evidence="8" id="KW-1185">Reference proteome</keyword>
<dbReference type="CDD" id="cd02110">
    <property type="entry name" value="SO_family_Moco_dimer"/>
    <property type="match status" value="1"/>
</dbReference>
<feature type="domain" description="Oxidoreductase molybdopterin-binding" evidence="5">
    <location>
        <begin position="49"/>
        <end position="217"/>
    </location>
</feature>
<evidence type="ECO:0000256" key="4">
    <source>
        <dbReference type="ARBA" id="ARBA00023002"/>
    </source>
</evidence>
<dbReference type="GO" id="GO:0020037">
    <property type="term" value="F:heme binding"/>
    <property type="evidence" value="ECO:0007669"/>
    <property type="project" value="TreeGrafter"/>
</dbReference>
<evidence type="ECO:0000259" key="6">
    <source>
        <dbReference type="Pfam" id="PF03404"/>
    </source>
</evidence>
<comment type="caution">
    <text evidence="7">The sequence shown here is derived from an EMBL/GenBank/DDBJ whole genome shotgun (WGS) entry which is preliminary data.</text>
</comment>
<comment type="cofactor">
    <cofactor evidence="1">
        <name>Mo-molybdopterin</name>
        <dbReference type="ChEBI" id="CHEBI:71302"/>
    </cofactor>
</comment>
<dbReference type="PANTHER" id="PTHR19372">
    <property type="entry name" value="SULFITE REDUCTASE"/>
    <property type="match status" value="1"/>
</dbReference>
<dbReference type="SUPFAM" id="SSF81296">
    <property type="entry name" value="E set domains"/>
    <property type="match status" value="1"/>
</dbReference>
<dbReference type="GO" id="GO:0006790">
    <property type="term" value="P:sulfur compound metabolic process"/>
    <property type="evidence" value="ECO:0007669"/>
    <property type="project" value="TreeGrafter"/>
</dbReference>
<evidence type="ECO:0000256" key="2">
    <source>
        <dbReference type="ARBA" id="ARBA00022505"/>
    </source>
</evidence>
<dbReference type="GO" id="GO:0008482">
    <property type="term" value="F:sulfite oxidase activity"/>
    <property type="evidence" value="ECO:0007669"/>
    <property type="project" value="TreeGrafter"/>
</dbReference>
<evidence type="ECO:0000313" key="8">
    <source>
        <dbReference type="Proteomes" id="UP000323142"/>
    </source>
</evidence>
<dbReference type="PANTHER" id="PTHR19372:SF7">
    <property type="entry name" value="SULFITE OXIDASE, MITOCHONDRIAL"/>
    <property type="match status" value="1"/>
</dbReference>
<evidence type="ECO:0000313" key="7">
    <source>
        <dbReference type="EMBL" id="KAA2235509.1"/>
    </source>
</evidence>
<sequence>MIPTDAPDTLRTDPDLIVHGGGPYNVETPPHLLDDPITPIGRFFVRNNGDWPAVDRATWRLAVDGLVERPLSLSLDDLERRFEAVTVTSVLECAGNGRSYLEPAVEGVLWGYGAVGCARFTGVRMRDVLEVAGLKEGAVYTAHHSPDRTETGKVALSRGLPIAKALAPETLIAFAMNGEPLPLAHGGPLRVVAPGFPGSAWQKWLARLEIRDREHDGAKMTGLDYRLPTAPVRPGETPDPALFAVIEDMPVKSLVSHPADGARLRAGEPCEIRGFAWSGRVPVERVHVSTDGGTTWAMAELEPGEGPHAWRRFRFAWTPDHAGPFTLVARAGDASGRVQPLDQTWNPRGYCNNGCQRVGVTVG</sequence>
<protein>
    <submittedName>
        <fullName evidence="7">Sulfite oxidase</fullName>
    </submittedName>
</protein>
<dbReference type="InterPro" id="IPR008335">
    <property type="entry name" value="Mopterin_OxRdtase_euk"/>
</dbReference>
<dbReference type="EMBL" id="VUOA01000034">
    <property type="protein sequence ID" value="KAA2235509.1"/>
    <property type="molecule type" value="Genomic_DNA"/>
</dbReference>
<dbReference type="AlphaFoldDB" id="A0A5B2VAW3"/>
<proteinExistence type="predicted"/>
<keyword evidence="4" id="KW-0560">Oxidoreductase</keyword>
<dbReference type="Gene3D" id="3.90.420.10">
    <property type="entry name" value="Oxidoreductase, molybdopterin-binding domain"/>
    <property type="match status" value="1"/>
</dbReference>
<dbReference type="GO" id="GO:0043546">
    <property type="term" value="F:molybdopterin cofactor binding"/>
    <property type="evidence" value="ECO:0007669"/>
    <property type="project" value="TreeGrafter"/>
</dbReference>
<dbReference type="InterPro" id="IPR036374">
    <property type="entry name" value="OxRdtase_Mopterin-bd_sf"/>
</dbReference>
<dbReference type="SUPFAM" id="SSF56524">
    <property type="entry name" value="Oxidoreductase molybdopterin-binding domain"/>
    <property type="match status" value="1"/>
</dbReference>
<evidence type="ECO:0000259" key="5">
    <source>
        <dbReference type="Pfam" id="PF00174"/>
    </source>
</evidence>
<evidence type="ECO:0000256" key="3">
    <source>
        <dbReference type="ARBA" id="ARBA00022723"/>
    </source>
</evidence>